<feature type="domain" description="Peptidase S9 prolyl oligopeptidase catalytic" evidence="1">
    <location>
        <begin position="79"/>
        <end position="243"/>
    </location>
</feature>
<evidence type="ECO:0000259" key="1">
    <source>
        <dbReference type="Pfam" id="PF00326"/>
    </source>
</evidence>
<reference evidence="2" key="1">
    <citation type="submission" date="2020-03" db="EMBL/GenBank/DDBJ databases">
        <title>Draft sequencing of Paenibacilllus sp. S3N08.</title>
        <authorList>
            <person name="Kim D.-U."/>
        </authorList>
    </citation>
    <scope>NUCLEOTIDE SEQUENCE</scope>
    <source>
        <strain evidence="2">S3N08</strain>
    </source>
</reference>
<evidence type="ECO:0000313" key="2">
    <source>
        <dbReference type="EMBL" id="NHN34243.1"/>
    </source>
</evidence>
<keyword evidence="3" id="KW-1185">Reference proteome</keyword>
<name>A0ABX0JHR9_9BACL</name>
<comment type="caution">
    <text evidence="2">The sequence shown here is derived from an EMBL/GenBank/DDBJ whole genome shotgun (WGS) entry which is preliminary data.</text>
</comment>
<dbReference type="Proteomes" id="UP001165962">
    <property type="component" value="Unassembled WGS sequence"/>
</dbReference>
<gene>
    <name evidence="2" type="ORF">G9U52_31045</name>
</gene>
<organism evidence="2 3">
    <name type="scientific">Paenibacillus agricola</name>
    <dbReference type="NCBI Taxonomy" id="2716264"/>
    <lineage>
        <taxon>Bacteria</taxon>
        <taxon>Bacillati</taxon>
        <taxon>Bacillota</taxon>
        <taxon>Bacilli</taxon>
        <taxon>Bacillales</taxon>
        <taxon>Paenibacillaceae</taxon>
        <taxon>Paenibacillus</taxon>
    </lineage>
</organism>
<dbReference type="InterPro" id="IPR001375">
    <property type="entry name" value="Peptidase_S9_cat"/>
</dbReference>
<dbReference type="SUPFAM" id="SSF53474">
    <property type="entry name" value="alpha/beta-Hydrolases"/>
    <property type="match status" value="1"/>
</dbReference>
<sequence>MFDLYEDAERLTKNTPFEEFISPYQDLRYYASSVTPGLRLAANIIKPEQPASILIQLHGWHMSMPKPEKREVPLPGAPYLVVQIDMRGRAFSEGNADCNGLELIDIYDAVQFVRSQYAGLIADPAIIHLEGGSGGGGNVLAAVNKFPDFFASAVGLYGISDYAEWYKQDQKGEFRDDMDIWIGYPPEANEEGFKARSGLYLLDNLQVPLYIAHGDGDIRVPVQHSRQFIEKAEQRNKTHLLRYTELTGVGGWGHLDHITDDQRNLIRQEGERQRLEHSVPISIPEAGRLWVGGYLYTKPFQVHLESIDQLAILDYDQETGIMNLTARKPYAYRIQKADGTVVEGKCSVVEDLVI</sequence>
<dbReference type="InterPro" id="IPR029058">
    <property type="entry name" value="AB_hydrolase_fold"/>
</dbReference>
<dbReference type="EMBL" id="JAAOIW010000017">
    <property type="protein sequence ID" value="NHN34243.1"/>
    <property type="molecule type" value="Genomic_DNA"/>
</dbReference>
<evidence type="ECO:0000313" key="3">
    <source>
        <dbReference type="Proteomes" id="UP001165962"/>
    </source>
</evidence>
<dbReference type="Pfam" id="PF00326">
    <property type="entry name" value="Peptidase_S9"/>
    <property type="match status" value="1"/>
</dbReference>
<dbReference type="RefSeq" id="WP_166154993.1">
    <property type="nucleotide sequence ID" value="NZ_JAAOIW010000017.1"/>
</dbReference>
<proteinExistence type="predicted"/>
<dbReference type="Gene3D" id="3.40.50.1820">
    <property type="entry name" value="alpha/beta hydrolase"/>
    <property type="match status" value="1"/>
</dbReference>
<protein>
    <submittedName>
        <fullName evidence="2">Prolyl oligopeptidase family serine peptidase</fullName>
    </submittedName>
</protein>
<accession>A0ABX0JHR9</accession>